<dbReference type="VEuPathDB" id="FungiDB:ACJ73_07243"/>
<protein>
    <submittedName>
        <fullName evidence="2">Uncharacterized protein</fullName>
    </submittedName>
</protein>
<keyword evidence="3" id="KW-1185">Reference proteome</keyword>
<feature type="compositionally biased region" description="Basic residues" evidence="1">
    <location>
        <begin position="1"/>
        <end position="15"/>
    </location>
</feature>
<comment type="caution">
    <text evidence="2">The sequence shown here is derived from an EMBL/GenBank/DDBJ whole genome shotgun (WGS) entry which is preliminary data.</text>
</comment>
<feature type="region of interest" description="Disordered" evidence="1">
    <location>
        <begin position="1"/>
        <end position="24"/>
    </location>
</feature>
<dbReference type="AlphaFoldDB" id="A0A1J9QYX8"/>
<dbReference type="Proteomes" id="UP000242791">
    <property type="component" value="Unassembled WGS sequence"/>
</dbReference>
<dbReference type="EMBL" id="LGTZ01001422">
    <property type="protein sequence ID" value="OJD21415.1"/>
    <property type="molecule type" value="Genomic_DNA"/>
</dbReference>
<evidence type="ECO:0000313" key="2">
    <source>
        <dbReference type="EMBL" id="OJD21415.1"/>
    </source>
</evidence>
<dbReference type="OrthoDB" id="4186029at2759"/>
<gene>
    <name evidence="2" type="ORF">ACJ73_07243</name>
</gene>
<evidence type="ECO:0000256" key="1">
    <source>
        <dbReference type="SAM" id="MobiDB-lite"/>
    </source>
</evidence>
<reference evidence="2 3" key="1">
    <citation type="submission" date="2015-08" db="EMBL/GenBank/DDBJ databases">
        <title>Emmonsia species relationships and genome sequence.</title>
        <authorList>
            <person name="Cuomo C.A."/>
            <person name="Schwartz I.S."/>
            <person name="Kenyon C."/>
            <person name="De Hoog G.S."/>
            <person name="Govender N.P."/>
            <person name="Botha A."/>
            <person name="Moreno L."/>
            <person name="De Vries M."/>
            <person name="Munoz J.F."/>
            <person name="Stielow J.B."/>
        </authorList>
    </citation>
    <scope>NUCLEOTIDE SEQUENCE [LARGE SCALE GENOMIC DNA]</scope>
    <source>
        <strain evidence="2 3">EI222</strain>
    </source>
</reference>
<proteinExistence type="predicted"/>
<sequence length="135" mass="15530">MAGKKPTPRRRRRPSKACTAGTASDHELVGISSNLLKDLSSAVEKRNRDKWQRLRVQYKSQVKKTEEVIRSMAHSNKLSLIRHRRAQIKRLSDLVKKRTEIETEIVADMQTLRDLYEAASGELNSLLTSRLSYLQ</sequence>
<evidence type="ECO:0000313" key="3">
    <source>
        <dbReference type="Proteomes" id="UP000242791"/>
    </source>
</evidence>
<accession>A0A1J9QYX8</accession>
<organism evidence="2 3">
    <name type="scientific">Blastomyces percursus</name>
    <dbReference type="NCBI Taxonomy" id="1658174"/>
    <lineage>
        <taxon>Eukaryota</taxon>
        <taxon>Fungi</taxon>
        <taxon>Dikarya</taxon>
        <taxon>Ascomycota</taxon>
        <taxon>Pezizomycotina</taxon>
        <taxon>Eurotiomycetes</taxon>
        <taxon>Eurotiomycetidae</taxon>
        <taxon>Onygenales</taxon>
        <taxon>Ajellomycetaceae</taxon>
        <taxon>Blastomyces</taxon>
    </lineage>
</organism>
<name>A0A1J9QYX8_9EURO</name>